<gene>
    <name evidence="2" type="ORF">MNBD_GAMMA20-382</name>
</gene>
<reference evidence="2" key="1">
    <citation type="submission" date="2018-06" db="EMBL/GenBank/DDBJ databases">
        <authorList>
            <person name="Zhirakovskaya E."/>
        </authorList>
    </citation>
    <scope>NUCLEOTIDE SEQUENCE</scope>
</reference>
<name>A0A3B0ZJZ4_9ZZZZ</name>
<evidence type="ECO:0000256" key="1">
    <source>
        <dbReference type="SAM" id="MobiDB-lite"/>
    </source>
</evidence>
<feature type="region of interest" description="Disordered" evidence="1">
    <location>
        <begin position="33"/>
        <end position="66"/>
    </location>
</feature>
<dbReference type="EMBL" id="UOFU01000036">
    <property type="protein sequence ID" value="VAW93775.1"/>
    <property type="molecule type" value="Genomic_DNA"/>
</dbReference>
<evidence type="ECO:0000313" key="2">
    <source>
        <dbReference type="EMBL" id="VAW93775.1"/>
    </source>
</evidence>
<feature type="compositionally biased region" description="Acidic residues" evidence="1">
    <location>
        <begin position="44"/>
        <end position="66"/>
    </location>
</feature>
<organism evidence="2">
    <name type="scientific">hydrothermal vent metagenome</name>
    <dbReference type="NCBI Taxonomy" id="652676"/>
    <lineage>
        <taxon>unclassified sequences</taxon>
        <taxon>metagenomes</taxon>
        <taxon>ecological metagenomes</taxon>
    </lineage>
</organism>
<dbReference type="AlphaFoldDB" id="A0A3B0ZJZ4"/>
<dbReference type="PROSITE" id="PS51257">
    <property type="entry name" value="PROKAR_LIPOPROTEIN"/>
    <property type="match status" value="1"/>
</dbReference>
<protein>
    <submittedName>
        <fullName evidence="2">Uncharacterized protein</fullName>
    </submittedName>
</protein>
<accession>A0A3B0ZJZ4</accession>
<sequence>MTVFFKFAVFLISLFLLTAISGCDQAEKATQAVGIEAGNGEEQNNGDEKEDGDSDQEEDGDDNDDR</sequence>
<proteinExistence type="predicted"/>